<proteinExistence type="predicted"/>
<dbReference type="RefSeq" id="WP_191820465.1">
    <property type="nucleotide sequence ID" value="NZ_JACYFT010000006.1"/>
</dbReference>
<dbReference type="AlphaFoldDB" id="A0A927FKW2"/>
<comment type="caution">
    <text evidence="2">The sequence shown here is derived from an EMBL/GenBank/DDBJ whole genome shotgun (WGS) entry which is preliminary data.</text>
</comment>
<gene>
    <name evidence="2" type="ORF">IC609_15660</name>
</gene>
<evidence type="ECO:0000313" key="2">
    <source>
        <dbReference type="EMBL" id="MBD8051973.1"/>
    </source>
</evidence>
<dbReference type="EMBL" id="JACYFT010000006">
    <property type="protein sequence ID" value="MBD8051973.1"/>
    <property type="molecule type" value="Genomic_DNA"/>
</dbReference>
<protein>
    <submittedName>
        <fullName evidence="2">Uncharacterized protein</fullName>
    </submittedName>
</protein>
<dbReference type="Proteomes" id="UP000647424">
    <property type="component" value="Unassembled WGS sequence"/>
</dbReference>
<feature type="coiled-coil region" evidence="1">
    <location>
        <begin position="46"/>
        <end position="73"/>
    </location>
</feature>
<evidence type="ECO:0000256" key="1">
    <source>
        <dbReference type="SAM" id="Coils"/>
    </source>
</evidence>
<keyword evidence="1" id="KW-0175">Coiled coil</keyword>
<sequence length="260" mass="30053">MPYKSAVNTGTHGVQLVREKTAGRVNSSFEQVNGQVVSKGRQTSESDARTREIVDLQLRIKNLEAQLRLERSQKHIPKASIDNLWLAEIFSAVAEKAQKLFFRRMLTEHVENTFFQDEVQIRDQTFRVRLEKVGDRELLQREVLEWLADPNHPTRPPLYKDRPKDARGHRMNEIEFFRLHYGRHSEAKAIYLDQLRQMDVTLANLLGQAKTKHDIPVGELISPKSMRINETLSALLGKASPTERQLIEVMAGSSYHREFD</sequence>
<keyword evidence="3" id="KW-1185">Reference proteome</keyword>
<accession>A0A927FKW2</accession>
<name>A0A927FKW2_9BURK</name>
<evidence type="ECO:0000313" key="3">
    <source>
        <dbReference type="Proteomes" id="UP000647424"/>
    </source>
</evidence>
<reference evidence="2" key="1">
    <citation type="submission" date="2020-09" db="EMBL/GenBank/DDBJ databases">
        <title>Genome seq and assembly of Limnohabitants sp.</title>
        <authorList>
            <person name="Chhetri G."/>
        </authorList>
    </citation>
    <scope>NUCLEOTIDE SEQUENCE</scope>
    <source>
        <strain evidence="2">JUR4</strain>
    </source>
</reference>
<organism evidence="2 3">
    <name type="scientific">Limnohabitans radicicola</name>
    <dbReference type="NCBI Taxonomy" id="2771427"/>
    <lineage>
        <taxon>Bacteria</taxon>
        <taxon>Pseudomonadati</taxon>
        <taxon>Pseudomonadota</taxon>
        <taxon>Betaproteobacteria</taxon>
        <taxon>Burkholderiales</taxon>
        <taxon>Comamonadaceae</taxon>
        <taxon>Limnohabitans</taxon>
    </lineage>
</organism>